<dbReference type="EC" id="2.7.13.3" evidence="2"/>
<keyword evidence="4" id="KW-0808">Transferase</keyword>
<dbReference type="InterPro" id="IPR036890">
    <property type="entry name" value="HATPase_C_sf"/>
</dbReference>
<dbReference type="AlphaFoldDB" id="A0A1M4UEV4"/>
<dbReference type="PANTHER" id="PTHR43304:SF1">
    <property type="entry name" value="PAC DOMAIN-CONTAINING PROTEIN"/>
    <property type="match status" value="1"/>
</dbReference>
<dbReference type="NCBIfam" id="TIGR00229">
    <property type="entry name" value="sensory_box"/>
    <property type="match status" value="2"/>
</dbReference>
<dbReference type="Gene3D" id="3.30.450.20">
    <property type="entry name" value="PAS domain"/>
    <property type="match status" value="3"/>
</dbReference>
<dbReference type="InterPro" id="IPR001610">
    <property type="entry name" value="PAC"/>
</dbReference>
<dbReference type="PANTHER" id="PTHR43304">
    <property type="entry name" value="PHYTOCHROME-LIKE PROTEIN CPH1"/>
    <property type="match status" value="1"/>
</dbReference>
<evidence type="ECO:0000256" key="6">
    <source>
        <dbReference type="SAM" id="Coils"/>
    </source>
</evidence>
<gene>
    <name evidence="10" type="ORF">SAMN02745131_00629</name>
</gene>
<evidence type="ECO:0000313" key="10">
    <source>
        <dbReference type="EMBL" id="SHE55299.1"/>
    </source>
</evidence>
<dbReference type="InterPro" id="IPR035965">
    <property type="entry name" value="PAS-like_dom_sf"/>
</dbReference>
<dbReference type="PRINTS" id="PR00344">
    <property type="entry name" value="BCTRLSENSOR"/>
</dbReference>
<dbReference type="Proteomes" id="UP000184048">
    <property type="component" value="Unassembled WGS sequence"/>
</dbReference>
<dbReference type="InterPro" id="IPR000014">
    <property type="entry name" value="PAS"/>
</dbReference>
<comment type="catalytic activity">
    <reaction evidence="1">
        <text>ATP + protein L-histidine = ADP + protein N-phospho-L-histidine.</text>
        <dbReference type="EC" id="2.7.13.3"/>
    </reaction>
</comment>
<dbReference type="EMBL" id="FQUU01000002">
    <property type="protein sequence ID" value="SHE55299.1"/>
    <property type="molecule type" value="Genomic_DNA"/>
</dbReference>
<evidence type="ECO:0000313" key="11">
    <source>
        <dbReference type="Proteomes" id="UP000184048"/>
    </source>
</evidence>
<evidence type="ECO:0000256" key="3">
    <source>
        <dbReference type="ARBA" id="ARBA00022553"/>
    </source>
</evidence>
<dbReference type="Gene3D" id="1.10.287.130">
    <property type="match status" value="1"/>
</dbReference>
<dbReference type="SUPFAM" id="SSF47384">
    <property type="entry name" value="Homodimeric domain of signal transducing histidine kinase"/>
    <property type="match status" value="1"/>
</dbReference>
<keyword evidence="5" id="KW-0418">Kinase</keyword>
<feature type="coiled-coil region" evidence="6">
    <location>
        <begin position="412"/>
        <end position="439"/>
    </location>
</feature>
<keyword evidence="3" id="KW-0597">Phosphoprotein</keyword>
<evidence type="ECO:0000259" key="9">
    <source>
        <dbReference type="PROSITE" id="PS50113"/>
    </source>
</evidence>
<dbReference type="PROSITE" id="PS50113">
    <property type="entry name" value="PAC"/>
    <property type="match status" value="2"/>
</dbReference>
<dbReference type="InterPro" id="IPR036097">
    <property type="entry name" value="HisK_dim/P_sf"/>
</dbReference>
<dbReference type="Pfam" id="PF08448">
    <property type="entry name" value="PAS_4"/>
    <property type="match status" value="1"/>
</dbReference>
<dbReference type="Gene3D" id="3.30.565.10">
    <property type="entry name" value="Histidine kinase-like ATPase, C-terminal domain"/>
    <property type="match status" value="1"/>
</dbReference>
<dbReference type="SMART" id="SM00091">
    <property type="entry name" value="PAS"/>
    <property type="match status" value="2"/>
</dbReference>
<dbReference type="GO" id="GO:0000155">
    <property type="term" value="F:phosphorelay sensor kinase activity"/>
    <property type="evidence" value="ECO:0007669"/>
    <property type="project" value="InterPro"/>
</dbReference>
<dbReference type="Pfam" id="PF08447">
    <property type="entry name" value="PAS_3"/>
    <property type="match status" value="1"/>
</dbReference>
<dbReference type="OrthoDB" id="607558at2"/>
<dbReference type="CDD" id="cd00082">
    <property type="entry name" value="HisKA"/>
    <property type="match status" value="1"/>
</dbReference>
<evidence type="ECO:0000259" key="7">
    <source>
        <dbReference type="PROSITE" id="PS50109"/>
    </source>
</evidence>
<dbReference type="PROSITE" id="PS50109">
    <property type="entry name" value="HIS_KIN"/>
    <property type="match status" value="1"/>
</dbReference>
<dbReference type="InterPro" id="IPR013655">
    <property type="entry name" value="PAS_fold_3"/>
</dbReference>
<dbReference type="InterPro" id="IPR003594">
    <property type="entry name" value="HATPase_dom"/>
</dbReference>
<dbReference type="SUPFAM" id="SSF55785">
    <property type="entry name" value="PYP-like sensor domain (PAS domain)"/>
    <property type="match status" value="3"/>
</dbReference>
<evidence type="ECO:0000256" key="1">
    <source>
        <dbReference type="ARBA" id="ARBA00000085"/>
    </source>
</evidence>
<feature type="domain" description="Histidine kinase" evidence="7">
    <location>
        <begin position="446"/>
        <end position="674"/>
    </location>
</feature>
<dbReference type="InterPro" id="IPR003661">
    <property type="entry name" value="HisK_dim/P_dom"/>
</dbReference>
<name>A0A1M4UEV4_9BACT</name>
<feature type="domain" description="PAC" evidence="9">
    <location>
        <begin position="373"/>
        <end position="424"/>
    </location>
</feature>
<dbReference type="Gene3D" id="2.10.70.100">
    <property type="match status" value="1"/>
</dbReference>
<evidence type="ECO:0000256" key="5">
    <source>
        <dbReference type="ARBA" id="ARBA00022777"/>
    </source>
</evidence>
<accession>A0A1M4UEV4</accession>
<evidence type="ECO:0000256" key="2">
    <source>
        <dbReference type="ARBA" id="ARBA00012438"/>
    </source>
</evidence>
<reference evidence="10 11" key="1">
    <citation type="submission" date="2016-11" db="EMBL/GenBank/DDBJ databases">
        <authorList>
            <person name="Jaros S."/>
            <person name="Januszkiewicz K."/>
            <person name="Wedrychowicz H."/>
        </authorList>
    </citation>
    <scope>NUCLEOTIDE SEQUENCE [LARGE SCALE GENOMIC DNA]</scope>
    <source>
        <strain evidence="10 11">DSM 18119</strain>
    </source>
</reference>
<dbReference type="SMART" id="SM00387">
    <property type="entry name" value="HATPase_c"/>
    <property type="match status" value="1"/>
</dbReference>
<dbReference type="InterPro" id="IPR005467">
    <property type="entry name" value="His_kinase_dom"/>
</dbReference>
<dbReference type="Pfam" id="PF02518">
    <property type="entry name" value="HATPase_c"/>
    <property type="match status" value="1"/>
</dbReference>
<evidence type="ECO:0000256" key="4">
    <source>
        <dbReference type="ARBA" id="ARBA00022679"/>
    </source>
</evidence>
<dbReference type="InterPro" id="IPR004358">
    <property type="entry name" value="Sig_transdc_His_kin-like_C"/>
</dbReference>
<dbReference type="SUPFAM" id="SSF55874">
    <property type="entry name" value="ATPase domain of HSP90 chaperone/DNA topoisomerase II/histidine kinase"/>
    <property type="match status" value="1"/>
</dbReference>
<dbReference type="RefSeq" id="WP_072833777.1">
    <property type="nucleotide sequence ID" value="NZ_FQUU01000002.1"/>
</dbReference>
<dbReference type="InterPro" id="IPR052162">
    <property type="entry name" value="Sensor_kinase/Photoreceptor"/>
</dbReference>
<dbReference type="SMART" id="SM00388">
    <property type="entry name" value="HisKA"/>
    <property type="match status" value="1"/>
</dbReference>
<feature type="domain" description="PAS" evidence="8">
    <location>
        <begin position="300"/>
        <end position="371"/>
    </location>
</feature>
<keyword evidence="6" id="KW-0175">Coiled coil</keyword>
<dbReference type="PROSITE" id="PS50112">
    <property type="entry name" value="PAS"/>
    <property type="match status" value="1"/>
</dbReference>
<feature type="domain" description="PAC" evidence="9">
    <location>
        <begin position="246"/>
        <end position="299"/>
    </location>
</feature>
<organism evidence="10 11">
    <name type="scientific">Flavisolibacter ginsengisoli DSM 18119</name>
    <dbReference type="NCBI Taxonomy" id="1121884"/>
    <lineage>
        <taxon>Bacteria</taxon>
        <taxon>Pseudomonadati</taxon>
        <taxon>Bacteroidota</taxon>
        <taxon>Chitinophagia</taxon>
        <taxon>Chitinophagales</taxon>
        <taxon>Chitinophagaceae</taxon>
        <taxon>Flavisolibacter</taxon>
    </lineage>
</organism>
<dbReference type="InterPro" id="IPR013656">
    <property type="entry name" value="PAS_4"/>
</dbReference>
<dbReference type="FunFam" id="3.30.565.10:FF:000006">
    <property type="entry name" value="Sensor histidine kinase WalK"/>
    <property type="match status" value="1"/>
</dbReference>
<dbReference type="InterPro" id="IPR000700">
    <property type="entry name" value="PAS-assoc_C"/>
</dbReference>
<keyword evidence="11" id="KW-1185">Reference proteome</keyword>
<dbReference type="SMART" id="SM00086">
    <property type="entry name" value="PAC"/>
    <property type="match status" value="3"/>
</dbReference>
<dbReference type="STRING" id="1121884.SAMN02745131_00629"/>
<evidence type="ECO:0000259" key="8">
    <source>
        <dbReference type="PROSITE" id="PS50112"/>
    </source>
</evidence>
<dbReference type="Pfam" id="PF00512">
    <property type="entry name" value="HisKA"/>
    <property type="match status" value="1"/>
</dbReference>
<protein>
    <recommendedName>
        <fullName evidence="2">histidine kinase</fullName>
        <ecNumber evidence="2">2.7.13.3</ecNumber>
    </recommendedName>
</protein>
<proteinExistence type="predicted"/>
<sequence length="676" mass="76564">MIIQEAQSPAFLNNGGLMGELIRQKDWSSTPLGLPEAWPQSLRTTVNLLLNSKFPMFVWWGEELTTIYNDAYIIIAGEKHPDLLGKSGKKGWFEIWDDLGPLVDRVFQGTSTWSDDQVLYMNRHGYVEETYFTFSYSPVMDESGKVGGLFCACIETTEKVMANRKIIESECNLRNTILQSPVAMSILKGPSFMVEIANDRMYELWGRGAEKLLHRPIFEGLPEARHQGLEEILLQVYKTGEKFVANERPVPLPRKGGVDTVYLNFVYEPFREGDGSISGILAVATDVTEQVMARRKVEESEARTRLAAAAAHLGTYDIDLVHQEIIYSSRLKEIFGIEDENAITHRVLIEGVHPDDINIRAKAHELALKTGELFYEARIILPDNTLRWIRLNGKYIFEKEQPVSLVGTVMDITSERKAAEILEQKIEERTKELTQLNEQLKQFTYAASHDLQEPLRKITYFMDRLMAKIGPNLDEEDKRITERISKTTERMRVLIDDLLAYSNTSLGITGFQEVDLSAVVQDVLDDMEATIIENGASVVYEDLPRINGDARQLRQMFQNLLSNALKYHKMDEGSRVHIGVSVVKSTEIQNVQLDNSNDSFYKIQIADNGIGFKNEDASRIFQLFQRLHGRSEYAGTGVGLAIVQKVVENHKGHIWAESEPGKGARFNILLPASLVE</sequence>